<name>A0A9D2ZYP3_ACILW</name>
<dbReference type="Proteomes" id="UP000787156">
    <property type="component" value="Unassembled WGS sequence"/>
</dbReference>
<keyword evidence="1" id="KW-0732">Signal</keyword>
<comment type="caution">
    <text evidence="2">The sequence shown here is derived from an EMBL/GenBank/DDBJ whole genome shotgun (WGS) entry which is preliminary data.</text>
</comment>
<evidence type="ECO:0000313" key="3">
    <source>
        <dbReference type="Proteomes" id="UP000787156"/>
    </source>
</evidence>
<dbReference type="EMBL" id="DYWX01000039">
    <property type="protein sequence ID" value="HJF27305.1"/>
    <property type="molecule type" value="Genomic_DNA"/>
</dbReference>
<reference evidence="2" key="2">
    <citation type="submission" date="2021-09" db="EMBL/GenBank/DDBJ databases">
        <authorList>
            <person name="Gilroy R."/>
        </authorList>
    </citation>
    <scope>NUCLEOTIDE SEQUENCE</scope>
    <source>
        <strain evidence="2">CHK135-1449</strain>
    </source>
</reference>
<gene>
    <name evidence="2" type="ORF">K8V79_03510</name>
</gene>
<dbReference type="AlphaFoldDB" id="A0A9D2ZYP3"/>
<organism evidence="2 3">
    <name type="scientific">Acinetobacter lwoffii</name>
    <dbReference type="NCBI Taxonomy" id="28090"/>
    <lineage>
        <taxon>Bacteria</taxon>
        <taxon>Pseudomonadati</taxon>
        <taxon>Pseudomonadota</taxon>
        <taxon>Gammaproteobacteria</taxon>
        <taxon>Moraxellales</taxon>
        <taxon>Moraxellaceae</taxon>
        <taxon>Acinetobacter</taxon>
    </lineage>
</organism>
<feature type="chain" id="PRO_5038417379" evidence="1">
    <location>
        <begin position="26"/>
        <end position="174"/>
    </location>
</feature>
<protein>
    <submittedName>
        <fullName evidence="2">DUF4402 domain-containing protein</fullName>
    </submittedName>
</protein>
<sequence length="174" mass="17760">MKKTTQAALAALVLSVGFGSTAAYANELEARPGPKPTKPHKPGKHGCGDKCDGKIKIDLKVDRHCDLDIGTSTMTLAGTPGGDYSANGHFDVRTNAGYSLLISAPATLAGSAGSVPVAVTTRQDGAGSDYTGSTLPSTGNADVRFNVKALVTSNAIDNADAGNYTGNYIVAVKF</sequence>
<feature type="signal peptide" evidence="1">
    <location>
        <begin position="1"/>
        <end position="25"/>
    </location>
</feature>
<reference evidence="2" key="1">
    <citation type="journal article" date="2021" name="PeerJ">
        <title>Extensive microbial diversity within the chicken gut microbiome revealed by metagenomics and culture.</title>
        <authorList>
            <person name="Gilroy R."/>
            <person name="Ravi A."/>
            <person name="Getino M."/>
            <person name="Pursley I."/>
            <person name="Horton D.L."/>
            <person name="Alikhan N.F."/>
            <person name="Baker D."/>
            <person name="Gharbi K."/>
            <person name="Hall N."/>
            <person name="Watson M."/>
            <person name="Adriaenssens E.M."/>
            <person name="Foster-Nyarko E."/>
            <person name="Jarju S."/>
            <person name="Secka A."/>
            <person name="Antonio M."/>
            <person name="Oren A."/>
            <person name="Chaudhuri R.R."/>
            <person name="La Ragione R."/>
            <person name="Hildebrand F."/>
            <person name="Pallen M.J."/>
        </authorList>
    </citation>
    <scope>NUCLEOTIDE SEQUENCE</scope>
    <source>
        <strain evidence="2">CHK135-1449</strain>
    </source>
</reference>
<evidence type="ECO:0000256" key="1">
    <source>
        <dbReference type="SAM" id="SignalP"/>
    </source>
</evidence>
<evidence type="ECO:0000313" key="2">
    <source>
        <dbReference type="EMBL" id="HJF27305.1"/>
    </source>
</evidence>
<proteinExistence type="predicted"/>
<accession>A0A9D2ZYP3</accession>